<dbReference type="Pfam" id="PF13370">
    <property type="entry name" value="Fer4_13"/>
    <property type="match status" value="1"/>
</dbReference>
<sequence>MADTQAVAYTVGSDKKPAKTKYQVRVINDKCIGAASCVAVAAMTFKLNDLNKADIVDQDGNVDSEKLLAAQSCPTSAIEVIDVETGEKIWPK</sequence>
<dbReference type="STRING" id="1817722.A2703_03955"/>
<dbReference type="SUPFAM" id="SSF54862">
    <property type="entry name" value="4Fe-4S ferredoxins"/>
    <property type="match status" value="1"/>
</dbReference>
<comment type="caution">
    <text evidence="1">The sequence shown here is derived from an EMBL/GenBank/DDBJ whole genome shotgun (WGS) entry which is preliminary data.</text>
</comment>
<evidence type="ECO:0000313" key="1">
    <source>
        <dbReference type="EMBL" id="OGD71628.1"/>
    </source>
</evidence>
<dbReference type="AlphaFoldDB" id="A0A1F5EW49"/>
<organism evidence="1 2">
    <name type="scientific">Candidatus Collierbacteria bacterium RIFCSPHIGHO2_01_FULL_50_25</name>
    <dbReference type="NCBI Taxonomy" id="1817722"/>
    <lineage>
        <taxon>Bacteria</taxon>
        <taxon>Candidatus Collieribacteriota</taxon>
    </lineage>
</organism>
<dbReference type="Proteomes" id="UP000177979">
    <property type="component" value="Unassembled WGS sequence"/>
</dbReference>
<evidence type="ECO:0008006" key="3">
    <source>
        <dbReference type="Google" id="ProtNLM"/>
    </source>
</evidence>
<dbReference type="EMBL" id="MFAG01000027">
    <property type="protein sequence ID" value="OGD71628.1"/>
    <property type="molecule type" value="Genomic_DNA"/>
</dbReference>
<name>A0A1F5EW49_9BACT</name>
<protein>
    <recommendedName>
        <fullName evidence="3">4Fe-4S ferredoxin-type domain-containing protein</fullName>
    </recommendedName>
</protein>
<proteinExistence type="predicted"/>
<accession>A0A1F5EW49</accession>
<gene>
    <name evidence="1" type="ORF">A2703_03955</name>
</gene>
<reference evidence="1 2" key="1">
    <citation type="journal article" date="2016" name="Nat. Commun.">
        <title>Thousands of microbial genomes shed light on interconnected biogeochemical processes in an aquifer system.</title>
        <authorList>
            <person name="Anantharaman K."/>
            <person name="Brown C.T."/>
            <person name="Hug L.A."/>
            <person name="Sharon I."/>
            <person name="Castelle C.J."/>
            <person name="Probst A.J."/>
            <person name="Thomas B.C."/>
            <person name="Singh A."/>
            <person name="Wilkins M.J."/>
            <person name="Karaoz U."/>
            <person name="Brodie E.L."/>
            <person name="Williams K.H."/>
            <person name="Hubbard S.S."/>
            <person name="Banfield J.F."/>
        </authorList>
    </citation>
    <scope>NUCLEOTIDE SEQUENCE [LARGE SCALE GENOMIC DNA]</scope>
</reference>
<evidence type="ECO:0000313" key="2">
    <source>
        <dbReference type="Proteomes" id="UP000177979"/>
    </source>
</evidence>
<dbReference type="Gene3D" id="3.30.70.20">
    <property type="match status" value="1"/>
</dbReference>